<proteinExistence type="predicted"/>
<evidence type="ECO:0000313" key="2">
    <source>
        <dbReference type="EMBL" id="MBS8262610.1"/>
    </source>
</evidence>
<feature type="compositionally biased region" description="Basic and acidic residues" evidence="1">
    <location>
        <begin position="16"/>
        <end position="26"/>
    </location>
</feature>
<reference evidence="2" key="1">
    <citation type="submission" date="2018-08" db="EMBL/GenBank/DDBJ databases">
        <authorList>
            <person name="Jin W."/>
            <person name="Wang H."/>
            <person name="Yang Y."/>
            <person name="Li M."/>
            <person name="Liu J."/>
        </authorList>
    </citation>
    <scope>NUCLEOTIDE SEQUENCE</scope>
    <source>
        <strain evidence="2">AESS21</strain>
    </source>
</reference>
<comment type="caution">
    <text evidence="2">The sequence shown here is derived from an EMBL/GenBank/DDBJ whole genome shotgun (WGS) entry which is preliminary data.</text>
</comment>
<dbReference type="RefSeq" id="WP_213217952.1">
    <property type="nucleotide sequence ID" value="NZ_QTKU01000006.1"/>
</dbReference>
<feature type="region of interest" description="Disordered" evidence="1">
    <location>
        <begin position="1"/>
        <end position="29"/>
    </location>
</feature>
<accession>A0A944CHM0</accession>
<dbReference type="EMBL" id="QTKU01000006">
    <property type="protein sequence ID" value="MBS8262610.1"/>
    <property type="molecule type" value="Genomic_DNA"/>
</dbReference>
<evidence type="ECO:0000256" key="1">
    <source>
        <dbReference type="SAM" id="MobiDB-lite"/>
    </source>
</evidence>
<dbReference type="InterPro" id="IPR021927">
    <property type="entry name" value="DUF3540"/>
</dbReference>
<sequence>MVTPRKSHSTPATARNGEEPRAREGDQGSLLTGSVTALITEHEALVDVAGSDPVHATQAAGCLLAPAIGDRVLVFVQGQEAHILSVLERRESLVAQLSVPGADHLQIKSGQQIDIAAPDLHLTAKKLTVFAESLTQTGKRCVSSFTRTFENIIDKMVSARTITTTVDTRTSAVRETETLNAGTLVQNIDHVATQTSEISLITAKEDVRLDATRVSVG</sequence>
<evidence type="ECO:0000313" key="3">
    <source>
        <dbReference type="Proteomes" id="UP000705379"/>
    </source>
</evidence>
<dbReference type="Pfam" id="PF12059">
    <property type="entry name" value="DUF3540"/>
    <property type="match status" value="1"/>
</dbReference>
<organism evidence="2 3">
    <name type="scientific">Roseibium polysiphoniae</name>
    <dbReference type="NCBI Taxonomy" id="2571221"/>
    <lineage>
        <taxon>Bacteria</taxon>
        <taxon>Pseudomonadati</taxon>
        <taxon>Pseudomonadota</taxon>
        <taxon>Alphaproteobacteria</taxon>
        <taxon>Hyphomicrobiales</taxon>
        <taxon>Stappiaceae</taxon>
        <taxon>Roseibium</taxon>
    </lineage>
</organism>
<dbReference type="AlphaFoldDB" id="A0A944CHM0"/>
<protein>
    <submittedName>
        <fullName evidence="2">DUF3540 domain-containing protein</fullName>
    </submittedName>
</protein>
<reference evidence="2" key="2">
    <citation type="journal article" date="2021" name="Microorganisms">
        <title>Bacterial Dimethylsulfoniopropionate Biosynthesis in the East China Sea.</title>
        <authorList>
            <person name="Liu J."/>
            <person name="Zhang Y."/>
            <person name="Liu J."/>
            <person name="Zhong H."/>
            <person name="Williams B.T."/>
            <person name="Zheng Y."/>
            <person name="Curson A.R.J."/>
            <person name="Sun C."/>
            <person name="Sun H."/>
            <person name="Song D."/>
            <person name="Wagner Mackenzie B."/>
            <person name="Bermejo Martinez A."/>
            <person name="Todd J.D."/>
            <person name="Zhang X.H."/>
        </authorList>
    </citation>
    <scope>NUCLEOTIDE SEQUENCE</scope>
    <source>
        <strain evidence="2">AESS21</strain>
    </source>
</reference>
<name>A0A944CHM0_9HYPH</name>
<gene>
    <name evidence="2" type="ORF">DYI23_20460</name>
</gene>
<dbReference type="Proteomes" id="UP000705379">
    <property type="component" value="Unassembled WGS sequence"/>
</dbReference>